<dbReference type="InterPro" id="IPR036890">
    <property type="entry name" value="HATPase_C_sf"/>
</dbReference>
<evidence type="ECO:0000313" key="16">
    <source>
        <dbReference type="Proteomes" id="UP000235116"/>
    </source>
</evidence>
<accession>A0A2K9LPA6</accession>
<dbReference type="InterPro" id="IPR004358">
    <property type="entry name" value="Sig_transdc_His_kin-like_C"/>
</dbReference>
<dbReference type="PANTHER" id="PTHR43047:SF64">
    <property type="entry name" value="HISTIDINE KINASE CONTAINING CHEY-HOMOLOGOUS RECEIVER DOMAIN AND PAS DOMAIN-RELATED"/>
    <property type="match status" value="1"/>
</dbReference>
<dbReference type="SMART" id="SM00091">
    <property type="entry name" value="PAS"/>
    <property type="match status" value="1"/>
</dbReference>
<dbReference type="Pfam" id="PF02518">
    <property type="entry name" value="HATPase_c"/>
    <property type="match status" value="1"/>
</dbReference>
<evidence type="ECO:0000256" key="10">
    <source>
        <dbReference type="ARBA" id="ARBA00023136"/>
    </source>
</evidence>
<dbReference type="CDD" id="cd00082">
    <property type="entry name" value="HisKA"/>
    <property type="match status" value="1"/>
</dbReference>
<dbReference type="Gene3D" id="3.30.450.20">
    <property type="entry name" value="PAS domain"/>
    <property type="match status" value="2"/>
</dbReference>
<dbReference type="Gene3D" id="3.30.565.10">
    <property type="entry name" value="Histidine kinase-like ATPase, C-terminal domain"/>
    <property type="match status" value="1"/>
</dbReference>
<dbReference type="SUPFAM" id="SSF47384">
    <property type="entry name" value="Homodimeric domain of signal transducing histidine kinase"/>
    <property type="match status" value="1"/>
</dbReference>
<dbReference type="EC" id="2.7.13.3" evidence="3"/>
<dbReference type="AlphaFoldDB" id="A0A2K9LPA6"/>
<keyword evidence="16" id="KW-1185">Reference proteome</keyword>
<dbReference type="NCBIfam" id="TIGR00229">
    <property type="entry name" value="sensory_box"/>
    <property type="match status" value="1"/>
</dbReference>
<dbReference type="RefSeq" id="WP_101895542.1">
    <property type="nucleotide sequence ID" value="NZ_CP022684.1"/>
</dbReference>
<protein>
    <recommendedName>
        <fullName evidence="3">histidine kinase</fullName>
        <ecNumber evidence="3">2.7.13.3</ecNumber>
    </recommendedName>
</protein>
<dbReference type="SMART" id="SM00388">
    <property type="entry name" value="HisKA"/>
    <property type="match status" value="1"/>
</dbReference>
<organism evidence="15 16">
    <name type="scientific">Ketobacter alkanivorans</name>
    <dbReference type="NCBI Taxonomy" id="1917421"/>
    <lineage>
        <taxon>Bacteria</taxon>
        <taxon>Pseudomonadati</taxon>
        <taxon>Pseudomonadota</taxon>
        <taxon>Gammaproteobacteria</taxon>
        <taxon>Pseudomonadales</taxon>
        <taxon>Ketobacteraceae</taxon>
        <taxon>Ketobacter</taxon>
    </lineage>
</organism>
<dbReference type="SMART" id="SM01079">
    <property type="entry name" value="CHASE"/>
    <property type="match status" value="1"/>
</dbReference>
<evidence type="ECO:0000256" key="3">
    <source>
        <dbReference type="ARBA" id="ARBA00012438"/>
    </source>
</evidence>
<evidence type="ECO:0000259" key="12">
    <source>
        <dbReference type="PROSITE" id="PS50109"/>
    </source>
</evidence>
<evidence type="ECO:0000313" key="15">
    <source>
        <dbReference type="EMBL" id="AUM14168.1"/>
    </source>
</evidence>
<dbReference type="InterPro" id="IPR042240">
    <property type="entry name" value="CHASE_sf"/>
</dbReference>
<evidence type="ECO:0000259" key="14">
    <source>
        <dbReference type="PROSITE" id="PS50839"/>
    </source>
</evidence>
<evidence type="ECO:0000259" key="13">
    <source>
        <dbReference type="PROSITE" id="PS50112"/>
    </source>
</evidence>
<dbReference type="PRINTS" id="PR00344">
    <property type="entry name" value="BCTRLSENSOR"/>
</dbReference>
<keyword evidence="6 11" id="KW-0812">Transmembrane</keyword>
<dbReference type="Pfam" id="PF03924">
    <property type="entry name" value="CHASE"/>
    <property type="match status" value="1"/>
</dbReference>
<dbReference type="InterPro" id="IPR036097">
    <property type="entry name" value="HisK_dim/P_sf"/>
</dbReference>
<dbReference type="CDD" id="cd00130">
    <property type="entry name" value="PAS"/>
    <property type="match status" value="1"/>
</dbReference>
<evidence type="ECO:0000256" key="7">
    <source>
        <dbReference type="ARBA" id="ARBA00022777"/>
    </source>
</evidence>
<dbReference type="InterPro" id="IPR003594">
    <property type="entry name" value="HATPase_dom"/>
</dbReference>
<dbReference type="GO" id="GO:0000155">
    <property type="term" value="F:phosphorelay sensor kinase activity"/>
    <property type="evidence" value="ECO:0007669"/>
    <property type="project" value="InterPro"/>
</dbReference>
<dbReference type="PROSITE" id="PS50109">
    <property type="entry name" value="HIS_KIN"/>
    <property type="match status" value="1"/>
</dbReference>
<dbReference type="SMART" id="SM00387">
    <property type="entry name" value="HATPase_c"/>
    <property type="match status" value="1"/>
</dbReference>
<feature type="domain" description="CHASE" evidence="14">
    <location>
        <begin position="83"/>
        <end position="304"/>
    </location>
</feature>
<dbReference type="EMBL" id="CP022684">
    <property type="protein sequence ID" value="AUM14168.1"/>
    <property type="molecule type" value="Genomic_DNA"/>
</dbReference>
<evidence type="ECO:0000256" key="4">
    <source>
        <dbReference type="ARBA" id="ARBA00022553"/>
    </source>
</evidence>
<keyword evidence="8 11" id="KW-1133">Transmembrane helix</keyword>
<dbReference type="InterPro" id="IPR003661">
    <property type="entry name" value="HisK_dim/P_dom"/>
</dbReference>
<gene>
    <name evidence="15" type="ORF">Kalk_17820</name>
</gene>
<dbReference type="Gene3D" id="1.10.287.130">
    <property type="match status" value="1"/>
</dbReference>
<keyword evidence="7" id="KW-0418">Kinase</keyword>
<dbReference type="FunFam" id="3.30.565.10:FF:000010">
    <property type="entry name" value="Sensor histidine kinase RcsC"/>
    <property type="match status" value="1"/>
</dbReference>
<dbReference type="PROSITE" id="PS50112">
    <property type="entry name" value="PAS"/>
    <property type="match status" value="1"/>
</dbReference>
<feature type="transmembrane region" description="Helical" evidence="11">
    <location>
        <begin position="323"/>
        <end position="345"/>
    </location>
</feature>
<feature type="domain" description="PAS" evidence="13">
    <location>
        <begin position="484"/>
        <end position="538"/>
    </location>
</feature>
<dbReference type="SUPFAM" id="SSF55785">
    <property type="entry name" value="PYP-like sensor domain (PAS domain)"/>
    <property type="match status" value="1"/>
</dbReference>
<proteinExistence type="predicted"/>
<comment type="catalytic activity">
    <reaction evidence="1">
        <text>ATP + protein L-histidine = ADP + protein N-phospho-L-histidine.</text>
        <dbReference type="EC" id="2.7.13.3"/>
    </reaction>
</comment>
<evidence type="ECO:0000256" key="8">
    <source>
        <dbReference type="ARBA" id="ARBA00022989"/>
    </source>
</evidence>
<dbReference type="Proteomes" id="UP000235116">
    <property type="component" value="Chromosome"/>
</dbReference>
<evidence type="ECO:0000256" key="1">
    <source>
        <dbReference type="ARBA" id="ARBA00000085"/>
    </source>
</evidence>
<evidence type="ECO:0000256" key="2">
    <source>
        <dbReference type="ARBA" id="ARBA00004370"/>
    </source>
</evidence>
<dbReference type="GO" id="GO:0016020">
    <property type="term" value="C:membrane"/>
    <property type="evidence" value="ECO:0007669"/>
    <property type="project" value="UniProtKB-SubCell"/>
</dbReference>
<feature type="transmembrane region" description="Helical" evidence="11">
    <location>
        <begin position="20"/>
        <end position="44"/>
    </location>
</feature>
<dbReference type="PANTHER" id="PTHR43047">
    <property type="entry name" value="TWO-COMPONENT HISTIDINE PROTEIN KINASE"/>
    <property type="match status" value="1"/>
</dbReference>
<dbReference type="Gene3D" id="3.30.450.350">
    <property type="entry name" value="CHASE domain"/>
    <property type="match status" value="1"/>
</dbReference>
<dbReference type="Pfam" id="PF13188">
    <property type="entry name" value="PAS_8"/>
    <property type="match status" value="1"/>
</dbReference>
<keyword evidence="9" id="KW-0902">Two-component regulatory system</keyword>
<reference evidence="16" key="1">
    <citation type="submission" date="2017-08" db="EMBL/GenBank/DDBJ databases">
        <title>Direct submision.</title>
        <authorList>
            <person name="Kim S.-J."/>
            <person name="Rhee S.-K."/>
        </authorList>
    </citation>
    <scope>NUCLEOTIDE SEQUENCE [LARGE SCALE GENOMIC DNA]</scope>
    <source>
        <strain evidence="16">GI5</strain>
    </source>
</reference>
<keyword evidence="10 11" id="KW-0472">Membrane</keyword>
<keyword evidence="5" id="KW-0808">Transferase</keyword>
<dbReference type="InterPro" id="IPR005467">
    <property type="entry name" value="His_kinase_dom"/>
</dbReference>
<dbReference type="InterPro" id="IPR000014">
    <property type="entry name" value="PAS"/>
</dbReference>
<evidence type="ECO:0000256" key="9">
    <source>
        <dbReference type="ARBA" id="ARBA00023012"/>
    </source>
</evidence>
<dbReference type="InterPro" id="IPR035965">
    <property type="entry name" value="PAS-like_dom_sf"/>
</dbReference>
<sequence length="851" mass="95504">MSDKPSRRWYAAADIVHNAYTAWVVLLLSLIVTLGAYVVSVRIIEQRQSDRFQFSAYELEKAIKSHLSVYEQVLRSTVAFVYSSDQLERSTFATFVRSLELNQYWPGIQGIGYSVPLQPSELEAHTQAIRDEGFPEYAIKPSGDRTIYSAIVYLEPFDWRNRRAFGYDMYSNEVRRIAMDRARATGEASTSGKITLVQETEQYVQNGFLTYMPVYRAKATPYTEAQRLAQFEGWIYAAFRAGDLMNGVTGGDALMLEYEIYDGASVEPAALLYSSHGRNVARTGSIDLVAVRQIELQGRPWTLRVTPADGFAQSVEHIDLPQYVAVGGVIIDLLLFYVILSLHFVRQKAETIAERRTQQLRATQEDLELQRVFANAVIDSLPLVLFVREYKSDTIMRINPYTRNVFGINSAAGGELLNRFVARVENQSRLAGVDSQADYMAQLDVETQTGTRWFTVSRTSIDNGRGDQEYSLCAAIDITDRLESEKRFTTLFDSAPCGLMLVRSDQTIQLANRALCELFGYGLEELPGNEIGILVPQDLRASHGRQVAAYGLNPYQRKMSSRSSLKGVTKDGRELILDIALQPLNYDNQGYVLVSVADITKQHNLVQQLERANRYKSEFLASMSHELRTPLNSIIGFTERVLKGAGVGLGERERDGLDTVQRNAHHLLALINDILDLSKVEAGRMEVDWEHFDLCKLLDVQLQVLTPSAKAKGLHMRVSLPEEPIMITTDRSKLLQILNNMVSNAVKYTQEGKIEVTLELNQMGDGIVLRVTDTGLGIPEVELRNLFKEFVRVKEARQQSIQGTGLGLAICARLAALLGGKISADSRHGYGSTFTLRLPLERFDPESKQNP</sequence>
<dbReference type="SUPFAM" id="SSF55874">
    <property type="entry name" value="ATPase domain of HSP90 chaperone/DNA topoisomerase II/histidine kinase"/>
    <property type="match status" value="1"/>
</dbReference>
<dbReference type="PROSITE" id="PS50839">
    <property type="entry name" value="CHASE"/>
    <property type="match status" value="1"/>
</dbReference>
<feature type="domain" description="Histidine kinase" evidence="12">
    <location>
        <begin position="622"/>
        <end position="842"/>
    </location>
</feature>
<evidence type="ECO:0000256" key="5">
    <source>
        <dbReference type="ARBA" id="ARBA00022679"/>
    </source>
</evidence>
<name>A0A2K9LPA6_9GAMM</name>
<dbReference type="Pfam" id="PF00512">
    <property type="entry name" value="HisKA"/>
    <property type="match status" value="1"/>
</dbReference>
<evidence type="ECO:0000256" key="11">
    <source>
        <dbReference type="SAM" id="Phobius"/>
    </source>
</evidence>
<dbReference type="OrthoDB" id="9808408at2"/>
<dbReference type="CDD" id="cd16922">
    <property type="entry name" value="HATPase_EvgS-ArcB-TorS-like"/>
    <property type="match status" value="1"/>
</dbReference>
<keyword evidence="4" id="KW-0597">Phosphoprotein</keyword>
<dbReference type="KEGG" id="kak:Kalk_17820"/>
<comment type="subcellular location">
    <subcellularLocation>
        <location evidence="2">Membrane</location>
    </subcellularLocation>
</comment>
<dbReference type="InterPro" id="IPR006189">
    <property type="entry name" value="CHASE_dom"/>
</dbReference>
<evidence type="ECO:0000256" key="6">
    <source>
        <dbReference type="ARBA" id="ARBA00022692"/>
    </source>
</evidence>